<dbReference type="EMBL" id="QRKC01000001">
    <property type="protein sequence ID" value="RHH79632.1"/>
    <property type="molecule type" value="Genomic_DNA"/>
</dbReference>
<dbReference type="Proteomes" id="UP000286260">
    <property type="component" value="Unassembled WGS sequence"/>
</dbReference>
<dbReference type="EMBL" id="QSII01000008">
    <property type="protein sequence ID" value="RHC86591.1"/>
    <property type="molecule type" value="Genomic_DNA"/>
</dbReference>
<evidence type="ECO:0000256" key="4">
    <source>
        <dbReference type="ARBA" id="ARBA00023163"/>
    </source>
</evidence>
<keyword evidence="16" id="KW-1185">Reference proteome</keyword>
<gene>
    <name evidence="12" type="ORF">DW191_00355</name>
    <name evidence="11" type="ORF">DW828_07905</name>
    <name evidence="10" type="ORF">DW986_14450</name>
    <name evidence="7" type="ORF">GMD66_16260</name>
    <name evidence="8" type="ORF">GMD82_02735</name>
    <name evidence="9" type="ORF">GME02_14065</name>
</gene>
<dbReference type="PANTHER" id="PTHR43133">
    <property type="entry name" value="RNA POLYMERASE ECF-TYPE SIGMA FACTO"/>
    <property type="match status" value="1"/>
</dbReference>
<dbReference type="InterPro" id="IPR039425">
    <property type="entry name" value="RNA_pol_sigma-70-like"/>
</dbReference>
<dbReference type="AlphaFoldDB" id="A0A3R6EW60"/>
<evidence type="ECO:0000259" key="5">
    <source>
        <dbReference type="Pfam" id="PF04542"/>
    </source>
</evidence>
<evidence type="ECO:0000256" key="1">
    <source>
        <dbReference type="ARBA" id="ARBA00010641"/>
    </source>
</evidence>
<evidence type="ECO:0000313" key="7">
    <source>
        <dbReference type="EMBL" id="MTU30739.1"/>
    </source>
</evidence>
<reference evidence="16 17" key="2">
    <citation type="journal article" date="2019" name="Nat. Med.">
        <title>A library of human gut bacterial isolates paired with longitudinal multiomics data enables mechanistic microbiome research.</title>
        <authorList>
            <person name="Poyet M."/>
            <person name="Groussin M."/>
            <person name="Gibbons S.M."/>
            <person name="Avila-Pacheco J."/>
            <person name="Jiang X."/>
            <person name="Kearney S.M."/>
            <person name="Perrotta A.R."/>
            <person name="Berdy B."/>
            <person name="Zhao S."/>
            <person name="Lieberman T.D."/>
            <person name="Swanson P.K."/>
            <person name="Smith M."/>
            <person name="Roesemann S."/>
            <person name="Alexander J.E."/>
            <person name="Rich S.A."/>
            <person name="Livny J."/>
            <person name="Vlamakis H."/>
            <person name="Clish C."/>
            <person name="Bullock K."/>
            <person name="Deik A."/>
            <person name="Scott J."/>
            <person name="Pierce K.A."/>
            <person name="Xavier R.J."/>
            <person name="Alm E.J."/>
        </authorList>
    </citation>
    <scope>NUCLEOTIDE SEQUENCE [LARGE SCALE GENOMIC DNA]</scope>
    <source>
        <strain evidence="9 18">BIOML-A11</strain>
        <strain evidence="7 17">BIOML-A25</strain>
        <strain evidence="8 16">BIOML-A29</strain>
    </source>
</reference>
<dbReference type="EMBL" id="WNCN01000003">
    <property type="protein sequence ID" value="MTU38446.1"/>
    <property type="molecule type" value="Genomic_DNA"/>
</dbReference>
<reference evidence="13 14" key="1">
    <citation type="submission" date="2018-08" db="EMBL/GenBank/DDBJ databases">
        <title>A genome reference for cultivated species of the human gut microbiota.</title>
        <authorList>
            <person name="Zou Y."/>
            <person name="Xue W."/>
            <person name="Luo G."/>
        </authorList>
    </citation>
    <scope>NUCLEOTIDE SEQUENCE [LARGE SCALE GENOMIC DNA]</scope>
    <source>
        <strain evidence="12 13">AM16-50</strain>
        <strain evidence="11 15">AM34-17</strain>
        <strain evidence="10 14">AM50-15</strain>
    </source>
</reference>
<dbReference type="GO" id="GO:0003677">
    <property type="term" value="F:DNA binding"/>
    <property type="evidence" value="ECO:0007669"/>
    <property type="project" value="InterPro"/>
</dbReference>
<dbReference type="Proteomes" id="UP000482671">
    <property type="component" value="Unassembled WGS sequence"/>
</dbReference>
<keyword evidence="4" id="KW-0804">Transcription</keyword>
<comment type="similarity">
    <text evidence="1">Belongs to the sigma-70 factor family. ECF subfamily.</text>
</comment>
<dbReference type="EMBL" id="WNDD01000015">
    <property type="protein sequence ID" value="MTV02753.1"/>
    <property type="molecule type" value="Genomic_DNA"/>
</dbReference>
<dbReference type="InterPro" id="IPR007627">
    <property type="entry name" value="RNA_pol_sigma70_r2"/>
</dbReference>
<dbReference type="SUPFAM" id="SSF88946">
    <property type="entry name" value="Sigma2 domain of RNA polymerase sigma factors"/>
    <property type="match status" value="1"/>
</dbReference>
<evidence type="ECO:0000313" key="8">
    <source>
        <dbReference type="EMBL" id="MTU38446.1"/>
    </source>
</evidence>
<dbReference type="SUPFAM" id="SSF88659">
    <property type="entry name" value="Sigma3 and sigma4 domains of RNA polymerase sigma factors"/>
    <property type="match status" value="1"/>
</dbReference>
<proteinExistence type="inferred from homology"/>
<evidence type="ECO:0000313" key="15">
    <source>
        <dbReference type="Proteomes" id="UP000286260"/>
    </source>
</evidence>
<evidence type="ECO:0000313" key="10">
    <source>
        <dbReference type="EMBL" id="RGZ45628.1"/>
    </source>
</evidence>
<dbReference type="InterPro" id="IPR013324">
    <property type="entry name" value="RNA_pol_sigma_r3/r4-like"/>
</dbReference>
<keyword evidence="2" id="KW-0805">Transcription regulation</keyword>
<evidence type="ECO:0000313" key="17">
    <source>
        <dbReference type="Proteomes" id="UP000437446"/>
    </source>
</evidence>
<dbReference type="Proteomes" id="UP000437446">
    <property type="component" value="Unassembled WGS sequence"/>
</dbReference>
<protein>
    <submittedName>
        <fullName evidence="12">Sigma-70 family RNA polymerase sigma factor</fullName>
    </submittedName>
</protein>
<feature type="domain" description="RNA polymerase sigma factor 70 region 4 type 2" evidence="6">
    <location>
        <begin position="123"/>
        <end position="175"/>
    </location>
</feature>
<organism evidence="12 13">
    <name type="scientific">Parabacteroides merdae</name>
    <dbReference type="NCBI Taxonomy" id="46503"/>
    <lineage>
        <taxon>Bacteria</taxon>
        <taxon>Pseudomonadati</taxon>
        <taxon>Bacteroidota</taxon>
        <taxon>Bacteroidia</taxon>
        <taxon>Bacteroidales</taxon>
        <taxon>Tannerellaceae</taxon>
        <taxon>Parabacteroides</taxon>
    </lineage>
</organism>
<dbReference type="InterPro" id="IPR013249">
    <property type="entry name" value="RNA_pol_sigma70_r4_t2"/>
</dbReference>
<dbReference type="EMBL" id="WNCR01000010">
    <property type="protein sequence ID" value="MTU30739.1"/>
    <property type="molecule type" value="Genomic_DNA"/>
</dbReference>
<dbReference type="PANTHER" id="PTHR43133:SF46">
    <property type="entry name" value="RNA POLYMERASE SIGMA-70 FACTOR ECF SUBFAMILY"/>
    <property type="match status" value="1"/>
</dbReference>
<feature type="domain" description="RNA polymerase sigma-70 region 2" evidence="5">
    <location>
        <begin position="25"/>
        <end position="91"/>
    </location>
</feature>
<accession>A0A3R6EW60</accession>
<dbReference type="Proteomes" id="UP000434916">
    <property type="component" value="Unassembled WGS sequence"/>
</dbReference>
<dbReference type="Gene3D" id="1.10.10.10">
    <property type="entry name" value="Winged helix-like DNA-binding domain superfamily/Winged helix DNA-binding domain"/>
    <property type="match status" value="1"/>
</dbReference>
<dbReference type="EMBL" id="QSEF01000021">
    <property type="protein sequence ID" value="RGZ45628.1"/>
    <property type="molecule type" value="Genomic_DNA"/>
</dbReference>
<name>A0A3R6EW60_9BACT</name>
<sequence>MQEDESKIKWSQFLAGDNEAYCWIYKVYIQMLFRYGHSFTSDTELIKDCIQDVFTGLYKNRKQLITPKNIKVYLLVSLKNSLINALYREDRYTSYNHETVSFTLGLTVEEQYVTDELYTNQQRKIQEILNVLTPRQKEIIYYRYIQELSFDEICIMMDMNYQSAQNLIQRSLKKIRDLYGPAEVFLLLLSISVQ</sequence>
<evidence type="ECO:0000259" key="6">
    <source>
        <dbReference type="Pfam" id="PF08281"/>
    </source>
</evidence>
<dbReference type="InterPro" id="IPR013325">
    <property type="entry name" value="RNA_pol_sigma_r2"/>
</dbReference>
<evidence type="ECO:0000313" key="12">
    <source>
        <dbReference type="EMBL" id="RHH79632.1"/>
    </source>
</evidence>
<evidence type="ECO:0000256" key="2">
    <source>
        <dbReference type="ARBA" id="ARBA00023015"/>
    </source>
</evidence>
<evidence type="ECO:0000313" key="9">
    <source>
        <dbReference type="EMBL" id="MTV02753.1"/>
    </source>
</evidence>
<dbReference type="Pfam" id="PF04542">
    <property type="entry name" value="Sigma70_r2"/>
    <property type="match status" value="1"/>
</dbReference>
<dbReference type="GO" id="GO:0016987">
    <property type="term" value="F:sigma factor activity"/>
    <property type="evidence" value="ECO:0007669"/>
    <property type="project" value="UniProtKB-KW"/>
</dbReference>
<dbReference type="CDD" id="cd06171">
    <property type="entry name" value="Sigma70_r4"/>
    <property type="match status" value="1"/>
</dbReference>
<evidence type="ECO:0000313" key="16">
    <source>
        <dbReference type="Proteomes" id="UP000434916"/>
    </source>
</evidence>
<dbReference type="Gene3D" id="1.10.1740.10">
    <property type="match status" value="1"/>
</dbReference>
<dbReference type="InterPro" id="IPR014284">
    <property type="entry name" value="RNA_pol_sigma-70_dom"/>
</dbReference>
<evidence type="ECO:0000313" key="18">
    <source>
        <dbReference type="Proteomes" id="UP000482671"/>
    </source>
</evidence>
<dbReference type="InterPro" id="IPR036388">
    <property type="entry name" value="WH-like_DNA-bd_sf"/>
</dbReference>
<evidence type="ECO:0000256" key="3">
    <source>
        <dbReference type="ARBA" id="ARBA00023082"/>
    </source>
</evidence>
<dbReference type="Pfam" id="PF08281">
    <property type="entry name" value="Sigma70_r4_2"/>
    <property type="match status" value="1"/>
</dbReference>
<dbReference type="RefSeq" id="WP_022322207.1">
    <property type="nucleotide sequence ID" value="NZ_DAWDXW010000002.1"/>
</dbReference>
<dbReference type="Proteomes" id="UP000285173">
    <property type="component" value="Unassembled WGS sequence"/>
</dbReference>
<dbReference type="GO" id="GO:0006352">
    <property type="term" value="P:DNA-templated transcription initiation"/>
    <property type="evidence" value="ECO:0007669"/>
    <property type="project" value="InterPro"/>
</dbReference>
<dbReference type="NCBIfam" id="TIGR02937">
    <property type="entry name" value="sigma70-ECF"/>
    <property type="match status" value="1"/>
</dbReference>
<evidence type="ECO:0000313" key="11">
    <source>
        <dbReference type="EMBL" id="RHC86591.1"/>
    </source>
</evidence>
<comment type="caution">
    <text evidence="12">The sequence shown here is derived from an EMBL/GenBank/DDBJ whole genome shotgun (WGS) entry which is preliminary data.</text>
</comment>
<evidence type="ECO:0000313" key="14">
    <source>
        <dbReference type="Proteomes" id="UP000285173"/>
    </source>
</evidence>
<keyword evidence="3" id="KW-0731">Sigma factor</keyword>
<evidence type="ECO:0000313" key="13">
    <source>
        <dbReference type="Proteomes" id="UP000283732"/>
    </source>
</evidence>
<dbReference type="Proteomes" id="UP000283732">
    <property type="component" value="Unassembled WGS sequence"/>
</dbReference>